<dbReference type="VEuPathDB" id="AmoebaDB:NfTy_092630"/>
<dbReference type="RefSeq" id="XP_044558039.1">
    <property type="nucleotide sequence ID" value="XM_044712397.1"/>
</dbReference>
<dbReference type="AlphaFoldDB" id="A0A6A5BFD0"/>
<dbReference type="SUPFAM" id="SSF53067">
    <property type="entry name" value="Actin-like ATPase domain"/>
    <property type="match status" value="1"/>
</dbReference>
<dbReference type="GeneID" id="68115751"/>
<sequence length="236" mass="26775">MPSCIKRLDLGGRDVIDELLKRLMERGALSSMNNNDNKNMNHYYQCHDQVKKIKEKECSIMKETPRMRSHQCDDMMSSSTFNRFKSSSSFKQYVLPEGGVLQLCERDLQECGEIMFRPERFLQIGTSADNLTGLRDLIVEAVNDAAVDCRKDLFGNLVLSGGNTLMPNMTDRVSMEVIERVPATIRIKVVAPPERLHSAWIGGSILTSLSTFQPQWITRGEYHEVGPSVVFRKTLV</sequence>
<keyword evidence="3" id="KW-1185">Reference proteome</keyword>
<reference evidence="2 3" key="1">
    <citation type="journal article" date="2019" name="Sci. Rep.">
        <title>Nanopore sequencing improves the draft genome of the human pathogenic amoeba Naegleria fowleri.</title>
        <authorList>
            <person name="Liechti N."/>
            <person name="Schurch N."/>
            <person name="Bruggmann R."/>
            <person name="Wittwer M."/>
        </authorList>
    </citation>
    <scope>NUCLEOTIDE SEQUENCE [LARGE SCALE GENOMIC DNA]</scope>
    <source>
        <strain evidence="2 3">ATCC 30894</strain>
    </source>
</reference>
<accession>A0A6A5BFD0</accession>
<dbReference type="Proteomes" id="UP000444721">
    <property type="component" value="Unassembled WGS sequence"/>
</dbReference>
<dbReference type="InterPro" id="IPR004000">
    <property type="entry name" value="Actin"/>
</dbReference>
<organism evidence="2 3">
    <name type="scientific">Naegleria fowleri</name>
    <name type="common">Brain eating amoeba</name>
    <dbReference type="NCBI Taxonomy" id="5763"/>
    <lineage>
        <taxon>Eukaryota</taxon>
        <taxon>Discoba</taxon>
        <taxon>Heterolobosea</taxon>
        <taxon>Tetramitia</taxon>
        <taxon>Eutetramitia</taxon>
        <taxon>Vahlkampfiidae</taxon>
        <taxon>Naegleria</taxon>
    </lineage>
</organism>
<dbReference type="Gene3D" id="3.90.640.10">
    <property type="entry name" value="Actin, Chain A, domain 4"/>
    <property type="match status" value="1"/>
</dbReference>
<proteinExistence type="inferred from homology"/>
<dbReference type="PANTHER" id="PTHR11937">
    <property type="entry name" value="ACTIN"/>
    <property type="match status" value="1"/>
</dbReference>
<comment type="similarity">
    <text evidence="1">Belongs to the actin family.</text>
</comment>
<dbReference type="FunFam" id="3.30.420.40:FF:000058">
    <property type="entry name" value="Putative actin-related protein 5"/>
    <property type="match status" value="1"/>
</dbReference>
<protein>
    <recommendedName>
        <fullName evidence="4">Actin</fullName>
    </recommendedName>
</protein>
<comment type="caution">
    <text evidence="2">The sequence shown here is derived from an EMBL/GenBank/DDBJ whole genome shotgun (WGS) entry which is preliminary data.</text>
</comment>
<dbReference type="OrthoDB" id="5132116at2759"/>
<name>A0A6A5BFD0_NAEFO</name>
<evidence type="ECO:0008006" key="4">
    <source>
        <dbReference type="Google" id="ProtNLM"/>
    </source>
</evidence>
<gene>
    <name evidence="2" type="ORF">FDP41_008533</name>
</gene>
<dbReference type="Gene3D" id="3.30.420.40">
    <property type="match status" value="2"/>
</dbReference>
<evidence type="ECO:0000313" key="3">
    <source>
        <dbReference type="Proteomes" id="UP000444721"/>
    </source>
</evidence>
<dbReference type="InterPro" id="IPR043129">
    <property type="entry name" value="ATPase_NBD"/>
</dbReference>
<dbReference type="VEuPathDB" id="AmoebaDB:FDP41_008533"/>
<dbReference type="SMART" id="SM00268">
    <property type="entry name" value="ACTIN"/>
    <property type="match status" value="1"/>
</dbReference>
<evidence type="ECO:0000256" key="1">
    <source>
        <dbReference type="RuleBase" id="RU000487"/>
    </source>
</evidence>
<evidence type="ECO:0000313" key="2">
    <source>
        <dbReference type="EMBL" id="KAF0973326.1"/>
    </source>
</evidence>
<dbReference type="EMBL" id="VFQX01000061">
    <property type="protein sequence ID" value="KAF0973326.1"/>
    <property type="molecule type" value="Genomic_DNA"/>
</dbReference>
<dbReference type="Pfam" id="PF00022">
    <property type="entry name" value="Actin"/>
    <property type="match status" value="1"/>
</dbReference>
<dbReference type="VEuPathDB" id="AmoebaDB:NF0069740"/>